<evidence type="ECO:0000256" key="1">
    <source>
        <dbReference type="ARBA" id="ARBA00022741"/>
    </source>
</evidence>
<dbReference type="Gene3D" id="3.40.50.300">
    <property type="entry name" value="P-loop containing nucleotide triphosphate hydrolases"/>
    <property type="match status" value="1"/>
</dbReference>
<evidence type="ECO:0000256" key="2">
    <source>
        <dbReference type="ARBA" id="ARBA00022840"/>
    </source>
</evidence>
<keyword evidence="2 4" id="KW-0067">ATP-binding</keyword>
<dbReference type="AlphaFoldDB" id="A0AAE3YGR9"/>
<evidence type="ECO:0000313" key="5">
    <source>
        <dbReference type="Proteomes" id="UP001247307"/>
    </source>
</evidence>
<gene>
    <name evidence="4" type="ORF">J2S35_001367</name>
</gene>
<organism evidence="4 5">
    <name type="scientific">Falsarthrobacter nasiphocae</name>
    <dbReference type="NCBI Taxonomy" id="189863"/>
    <lineage>
        <taxon>Bacteria</taxon>
        <taxon>Bacillati</taxon>
        <taxon>Actinomycetota</taxon>
        <taxon>Actinomycetes</taxon>
        <taxon>Micrococcales</taxon>
        <taxon>Micrococcaceae</taxon>
        <taxon>Falsarthrobacter</taxon>
    </lineage>
</organism>
<accession>A0AAE3YGR9</accession>
<dbReference type="RefSeq" id="WP_309851413.1">
    <property type="nucleotide sequence ID" value="NZ_BAAAIU010000003.1"/>
</dbReference>
<dbReference type="PROSITE" id="PS50893">
    <property type="entry name" value="ABC_TRANSPORTER_2"/>
    <property type="match status" value="1"/>
</dbReference>
<dbReference type="InterPro" id="IPR003593">
    <property type="entry name" value="AAA+_ATPase"/>
</dbReference>
<dbReference type="SMART" id="SM00382">
    <property type="entry name" value="AAA"/>
    <property type="match status" value="1"/>
</dbReference>
<protein>
    <submittedName>
        <fullName evidence="4">ABC transport system ATP-binding protein</fullName>
    </submittedName>
</protein>
<comment type="caution">
    <text evidence="4">The sequence shown here is derived from an EMBL/GenBank/DDBJ whole genome shotgun (WGS) entry which is preliminary data.</text>
</comment>
<proteinExistence type="predicted"/>
<keyword evidence="1" id="KW-0547">Nucleotide-binding</keyword>
<dbReference type="SUPFAM" id="SSF52540">
    <property type="entry name" value="P-loop containing nucleoside triphosphate hydrolases"/>
    <property type="match status" value="1"/>
</dbReference>
<dbReference type="Pfam" id="PF00005">
    <property type="entry name" value="ABC_tran"/>
    <property type="match status" value="1"/>
</dbReference>
<dbReference type="InterPro" id="IPR027417">
    <property type="entry name" value="P-loop_NTPase"/>
</dbReference>
<reference evidence="4" key="1">
    <citation type="submission" date="2023-07" db="EMBL/GenBank/DDBJ databases">
        <title>Sequencing the genomes of 1000 actinobacteria strains.</title>
        <authorList>
            <person name="Klenk H.-P."/>
        </authorList>
    </citation>
    <scope>NUCLEOTIDE SEQUENCE</scope>
    <source>
        <strain evidence="4">DSM 13988</strain>
    </source>
</reference>
<evidence type="ECO:0000259" key="3">
    <source>
        <dbReference type="PROSITE" id="PS50893"/>
    </source>
</evidence>
<dbReference type="GO" id="GO:0005886">
    <property type="term" value="C:plasma membrane"/>
    <property type="evidence" value="ECO:0007669"/>
    <property type="project" value="TreeGrafter"/>
</dbReference>
<dbReference type="InterPro" id="IPR015854">
    <property type="entry name" value="ABC_transpr_LolD-like"/>
</dbReference>
<dbReference type="InterPro" id="IPR003439">
    <property type="entry name" value="ABC_transporter-like_ATP-bd"/>
</dbReference>
<dbReference type="GO" id="GO:0022857">
    <property type="term" value="F:transmembrane transporter activity"/>
    <property type="evidence" value="ECO:0007669"/>
    <property type="project" value="TreeGrafter"/>
</dbReference>
<feature type="domain" description="ABC transporter" evidence="3">
    <location>
        <begin position="6"/>
        <end position="215"/>
    </location>
</feature>
<sequence>MAQPLIESSALTMQQGGRTTLTAPPLAFPSGRIHGLIGASGSGKTTLLNCLGLLLKPTQGTVSVDGKDTSGWREARKLQFWRDRAAFVFQDYGLVPDWTVLQNVFLSDKKKAPTAALAEKLAETLRLVGLEGRQDALVSTLSGGEKQRVSIARAPIKDAAYLFADEPTASLDPENRATVIRLLRTAAERGASVVVATHDEEMISACDETTRLHTPPQP</sequence>
<dbReference type="EMBL" id="JAVDUI010000001">
    <property type="protein sequence ID" value="MDR6892427.1"/>
    <property type="molecule type" value="Genomic_DNA"/>
</dbReference>
<evidence type="ECO:0000313" key="4">
    <source>
        <dbReference type="EMBL" id="MDR6892427.1"/>
    </source>
</evidence>
<dbReference type="GO" id="GO:0005524">
    <property type="term" value="F:ATP binding"/>
    <property type="evidence" value="ECO:0007669"/>
    <property type="project" value="UniProtKB-KW"/>
</dbReference>
<dbReference type="Proteomes" id="UP001247307">
    <property type="component" value="Unassembled WGS sequence"/>
</dbReference>
<dbReference type="PANTHER" id="PTHR24220">
    <property type="entry name" value="IMPORT ATP-BINDING PROTEIN"/>
    <property type="match status" value="1"/>
</dbReference>
<dbReference type="GO" id="GO:0016887">
    <property type="term" value="F:ATP hydrolysis activity"/>
    <property type="evidence" value="ECO:0007669"/>
    <property type="project" value="InterPro"/>
</dbReference>
<keyword evidence="5" id="KW-1185">Reference proteome</keyword>
<name>A0AAE3YGR9_9MICC</name>